<evidence type="ECO:0000256" key="3">
    <source>
        <dbReference type="ARBA" id="ARBA00022989"/>
    </source>
</evidence>
<feature type="transmembrane region" description="Helical" evidence="7">
    <location>
        <begin position="222"/>
        <end position="244"/>
    </location>
</feature>
<evidence type="ECO:0000256" key="6">
    <source>
        <dbReference type="SAM" id="MobiDB-lite"/>
    </source>
</evidence>
<evidence type="ECO:0000313" key="10">
    <source>
        <dbReference type="Proteomes" id="UP000799428"/>
    </source>
</evidence>
<keyword evidence="2 7" id="KW-0812">Transmembrane</keyword>
<gene>
    <name evidence="9" type="ORF">K504DRAFT_498217</name>
</gene>
<feature type="compositionally biased region" description="Polar residues" evidence="6">
    <location>
        <begin position="478"/>
        <end position="490"/>
    </location>
</feature>
<organism evidence="9 10">
    <name type="scientific">Pleomassaria siparia CBS 279.74</name>
    <dbReference type="NCBI Taxonomy" id="1314801"/>
    <lineage>
        <taxon>Eukaryota</taxon>
        <taxon>Fungi</taxon>
        <taxon>Dikarya</taxon>
        <taxon>Ascomycota</taxon>
        <taxon>Pezizomycotina</taxon>
        <taxon>Dothideomycetes</taxon>
        <taxon>Pleosporomycetidae</taxon>
        <taxon>Pleosporales</taxon>
        <taxon>Pleomassariaceae</taxon>
        <taxon>Pleomassaria</taxon>
    </lineage>
</organism>
<accession>A0A6G1KKS6</accession>
<comment type="similarity">
    <text evidence="5">Belongs to the SAT4 family.</text>
</comment>
<name>A0A6G1KKS6_9PLEO</name>
<dbReference type="InterPro" id="IPR052337">
    <property type="entry name" value="SAT4-like"/>
</dbReference>
<dbReference type="InterPro" id="IPR049326">
    <property type="entry name" value="Rhodopsin_dom_fungi"/>
</dbReference>
<dbReference type="EMBL" id="MU005765">
    <property type="protein sequence ID" value="KAF2713400.1"/>
    <property type="molecule type" value="Genomic_DNA"/>
</dbReference>
<dbReference type="PANTHER" id="PTHR33048">
    <property type="entry name" value="PTH11-LIKE INTEGRAL MEMBRANE PROTEIN (AFU_ORTHOLOGUE AFUA_5G11245)"/>
    <property type="match status" value="1"/>
</dbReference>
<feature type="domain" description="Rhodopsin" evidence="8">
    <location>
        <begin position="41"/>
        <end position="289"/>
    </location>
</feature>
<dbReference type="OrthoDB" id="61113at2759"/>
<feature type="region of interest" description="Disordered" evidence="6">
    <location>
        <begin position="314"/>
        <end position="444"/>
    </location>
</feature>
<proteinExistence type="inferred from homology"/>
<feature type="transmembrane region" description="Helical" evidence="7">
    <location>
        <begin position="264"/>
        <end position="286"/>
    </location>
</feature>
<dbReference type="Pfam" id="PF20684">
    <property type="entry name" value="Fung_rhodopsin"/>
    <property type="match status" value="1"/>
</dbReference>
<protein>
    <recommendedName>
        <fullName evidence="8">Rhodopsin domain-containing protein</fullName>
    </recommendedName>
</protein>
<feature type="transmembrane region" description="Helical" evidence="7">
    <location>
        <begin position="135"/>
        <end position="157"/>
    </location>
</feature>
<keyword evidence="4 7" id="KW-0472">Membrane</keyword>
<feature type="transmembrane region" description="Helical" evidence="7">
    <location>
        <begin position="24"/>
        <end position="45"/>
    </location>
</feature>
<feature type="compositionally biased region" description="Polar residues" evidence="6">
    <location>
        <begin position="409"/>
        <end position="444"/>
    </location>
</feature>
<feature type="transmembrane region" description="Helical" evidence="7">
    <location>
        <begin position="100"/>
        <end position="123"/>
    </location>
</feature>
<dbReference type="Proteomes" id="UP000799428">
    <property type="component" value="Unassembled WGS sequence"/>
</dbReference>
<feature type="transmembrane region" description="Helical" evidence="7">
    <location>
        <begin position="57"/>
        <end position="80"/>
    </location>
</feature>
<comment type="subcellular location">
    <subcellularLocation>
        <location evidence="1">Membrane</location>
        <topology evidence="1">Multi-pass membrane protein</topology>
    </subcellularLocation>
</comment>
<evidence type="ECO:0000259" key="8">
    <source>
        <dbReference type="Pfam" id="PF20684"/>
    </source>
</evidence>
<dbReference type="AlphaFoldDB" id="A0A6G1KKS6"/>
<reference evidence="9" key="1">
    <citation type="journal article" date="2020" name="Stud. Mycol.">
        <title>101 Dothideomycetes genomes: a test case for predicting lifestyles and emergence of pathogens.</title>
        <authorList>
            <person name="Haridas S."/>
            <person name="Albert R."/>
            <person name="Binder M."/>
            <person name="Bloem J."/>
            <person name="Labutti K."/>
            <person name="Salamov A."/>
            <person name="Andreopoulos B."/>
            <person name="Baker S."/>
            <person name="Barry K."/>
            <person name="Bills G."/>
            <person name="Bluhm B."/>
            <person name="Cannon C."/>
            <person name="Castanera R."/>
            <person name="Culley D."/>
            <person name="Daum C."/>
            <person name="Ezra D."/>
            <person name="Gonzalez J."/>
            <person name="Henrissat B."/>
            <person name="Kuo A."/>
            <person name="Liang C."/>
            <person name="Lipzen A."/>
            <person name="Lutzoni F."/>
            <person name="Magnuson J."/>
            <person name="Mondo S."/>
            <person name="Nolan M."/>
            <person name="Ohm R."/>
            <person name="Pangilinan J."/>
            <person name="Park H.-J."/>
            <person name="Ramirez L."/>
            <person name="Alfaro M."/>
            <person name="Sun H."/>
            <person name="Tritt A."/>
            <person name="Yoshinaga Y."/>
            <person name="Zwiers L.-H."/>
            <person name="Turgeon B."/>
            <person name="Goodwin S."/>
            <person name="Spatafora J."/>
            <person name="Crous P."/>
            <person name="Grigoriev I."/>
        </authorList>
    </citation>
    <scope>NUCLEOTIDE SEQUENCE</scope>
    <source>
        <strain evidence="9">CBS 279.74</strain>
    </source>
</reference>
<evidence type="ECO:0000256" key="2">
    <source>
        <dbReference type="ARBA" id="ARBA00022692"/>
    </source>
</evidence>
<dbReference type="PANTHER" id="PTHR33048:SF47">
    <property type="entry name" value="INTEGRAL MEMBRANE PROTEIN-RELATED"/>
    <property type="match status" value="1"/>
</dbReference>
<feature type="compositionally biased region" description="Polar residues" evidence="6">
    <location>
        <begin position="376"/>
        <end position="396"/>
    </location>
</feature>
<feature type="compositionally biased region" description="Basic and acidic residues" evidence="6">
    <location>
        <begin position="459"/>
        <end position="477"/>
    </location>
</feature>
<evidence type="ECO:0000256" key="5">
    <source>
        <dbReference type="ARBA" id="ARBA00038359"/>
    </source>
</evidence>
<keyword evidence="10" id="KW-1185">Reference proteome</keyword>
<sequence length="490" mass="54593">MGLMDYAHPVDDGYVPVINRPETIRGVTISFLILAWIAISLRLFARVKDRLWGWDDLFVFLAGMAVTVGSTLICLLPNAGMGRHFWTLNDEEVLQYFKHVWSTNTIYTGSTTFIKLSILFQYLRVFDLQYRFARQLTWVMVALTAAWGLTFFSLALFSCIPIHKNWDIYADGTCVSWGSKDPDVFFPTWAAHAATNMLLDILVLVLPIPFLRSMAMGGKTRLGLVGLFSIGGVVVTVSIARIISLAVKRAGTVPYLDMTFATPVIYLFSVLEIDIAILCASIPIFWPYVASLASNKILVVNEIEIRTDRRESQGIGLTERGPDTGISFTGFSDLDDSKGRQTNTRQGRLSTFIHGSDLKPSRTTSPMDRSKERTRFGSNGTHGTKHPSSSSVNNKTMGVGIELGHRVSQDSQRNLAQKDSPSAMSFSHASFTGHDTQRNGSVSSHYDDRYVQEWAVPDFDNKSILRGGNETKVRSKNSENPFDNNRSSDQ</sequence>
<evidence type="ECO:0000256" key="1">
    <source>
        <dbReference type="ARBA" id="ARBA00004141"/>
    </source>
</evidence>
<keyword evidence="3 7" id="KW-1133">Transmembrane helix</keyword>
<dbReference type="GO" id="GO:0016020">
    <property type="term" value="C:membrane"/>
    <property type="evidence" value="ECO:0007669"/>
    <property type="project" value="UniProtKB-SubCell"/>
</dbReference>
<evidence type="ECO:0000256" key="7">
    <source>
        <dbReference type="SAM" id="Phobius"/>
    </source>
</evidence>
<feature type="compositionally biased region" description="Polar residues" evidence="6">
    <location>
        <begin position="340"/>
        <end position="349"/>
    </location>
</feature>
<feature type="region of interest" description="Disordered" evidence="6">
    <location>
        <begin position="458"/>
        <end position="490"/>
    </location>
</feature>
<evidence type="ECO:0000256" key="4">
    <source>
        <dbReference type="ARBA" id="ARBA00023136"/>
    </source>
</evidence>
<feature type="transmembrane region" description="Helical" evidence="7">
    <location>
        <begin position="189"/>
        <end position="210"/>
    </location>
</feature>
<evidence type="ECO:0000313" key="9">
    <source>
        <dbReference type="EMBL" id="KAF2713400.1"/>
    </source>
</evidence>